<dbReference type="GO" id="GO:0016413">
    <property type="term" value="F:O-acetyltransferase activity"/>
    <property type="evidence" value="ECO:0007669"/>
    <property type="project" value="InterPro"/>
</dbReference>
<dbReference type="GO" id="GO:0005794">
    <property type="term" value="C:Golgi apparatus"/>
    <property type="evidence" value="ECO:0007669"/>
    <property type="project" value="TreeGrafter"/>
</dbReference>
<evidence type="ECO:0000256" key="7">
    <source>
        <dbReference type="SAM" id="SignalP"/>
    </source>
</evidence>
<dbReference type="GO" id="GO:0016020">
    <property type="term" value="C:membrane"/>
    <property type="evidence" value="ECO:0007669"/>
    <property type="project" value="UniProtKB-SubCell"/>
</dbReference>
<evidence type="ECO:0000313" key="10">
    <source>
        <dbReference type="EMBL" id="KAK4576210.1"/>
    </source>
</evidence>
<reference evidence="10 11" key="1">
    <citation type="journal article" date="2023" name="G3 (Bethesda)">
        <title>A haplotype-resolved chromosome-scale genome for Quercus rubra L. provides insights into the genetics of adaptive traits for red oak species.</title>
        <authorList>
            <person name="Kapoor B."/>
            <person name="Jenkins J."/>
            <person name="Schmutz J."/>
            <person name="Zhebentyayeva T."/>
            <person name="Kuelheim C."/>
            <person name="Coggeshall M."/>
            <person name="Heim C."/>
            <person name="Lasky J.R."/>
            <person name="Leites L."/>
            <person name="Islam-Faridi N."/>
            <person name="Romero-Severson J."/>
            <person name="DeLeo V.L."/>
            <person name="Lucas S.M."/>
            <person name="Lazic D."/>
            <person name="Gailing O."/>
            <person name="Carlson J."/>
            <person name="Staton M."/>
        </authorList>
    </citation>
    <scope>NUCLEOTIDE SEQUENCE [LARGE SCALE GENOMIC DNA]</scope>
    <source>
        <strain evidence="10">Pseudo-F2</strain>
    </source>
</reference>
<evidence type="ECO:0000256" key="5">
    <source>
        <dbReference type="ARBA" id="ARBA00022989"/>
    </source>
</evidence>
<accession>A0AAN7EPM1</accession>
<evidence type="ECO:0000259" key="8">
    <source>
        <dbReference type="Pfam" id="PF13839"/>
    </source>
</evidence>
<feature type="signal peptide" evidence="7">
    <location>
        <begin position="1"/>
        <end position="26"/>
    </location>
</feature>
<dbReference type="Pfam" id="PF13839">
    <property type="entry name" value="PC-Esterase"/>
    <property type="match status" value="1"/>
</dbReference>
<proteinExistence type="inferred from homology"/>
<keyword evidence="11" id="KW-1185">Reference proteome</keyword>
<dbReference type="PANTHER" id="PTHR32285:SF30">
    <property type="entry name" value="PROTEIN TRICHOME BIREFRINGENCE-LIKE 42"/>
    <property type="match status" value="1"/>
</dbReference>
<comment type="subcellular location">
    <subcellularLocation>
        <location evidence="1">Membrane</location>
        <topology evidence="1">Single-pass membrane protein</topology>
    </subcellularLocation>
</comment>
<sequence length="318" mass="36596">MTLGFGSFQIIALIFLVVTMSYKVQSDHLGNIGQHGKKICSSCNYFQGSWVVDNHYPLYDAARCPFTEKDFNRQKNGRPADMEYLKYIWKPNSCLIPSFDAREFLMRQRGKKIMFVGDSLSYNMWQSLTCKLYTAAPNSNYTYNTESQLYTVSFLEYGVSVMFLRNEFLVDVVDTKIGRVLKLDYLSTGNVWKIADVLNFNTNHWWTHTGRAQTWDYFQVGQKIFKEMNRTQAYKIGLSTWAKWIYANINPLNTQVFYQGVSAVHYYDKELDLNAKNCQGQTQVFGVTFPGPSSSTSTPGEAVVKKRTAYCCEACRFA</sequence>
<keyword evidence="3" id="KW-0812">Transmembrane</keyword>
<gene>
    <name evidence="10" type="ORF">RGQ29_026954</name>
</gene>
<evidence type="ECO:0000259" key="9">
    <source>
        <dbReference type="Pfam" id="PF14416"/>
    </source>
</evidence>
<dbReference type="PANTHER" id="PTHR32285">
    <property type="entry name" value="PROTEIN TRICHOME BIREFRINGENCE-LIKE 9-RELATED"/>
    <property type="match status" value="1"/>
</dbReference>
<dbReference type="InterPro" id="IPR025846">
    <property type="entry name" value="TBL_N"/>
</dbReference>
<keyword evidence="4" id="KW-0735">Signal-anchor</keyword>
<evidence type="ECO:0000256" key="2">
    <source>
        <dbReference type="ARBA" id="ARBA00007727"/>
    </source>
</evidence>
<feature type="domain" description="Trichome birefringence-like C-terminal" evidence="8">
    <location>
        <begin position="96"/>
        <end position="286"/>
    </location>
</feature>
<protein>
    <recommendedName>
        <fullName evidence="12">Trichome birefringence-like N-terminal domain-containing protein</fullName>
    </recommendedName>
</protein>
<dbReference type="EMBL" id="JAXUIC010000008">
    <property type="protein sequence ID" value="KAK4576210.1"/>
    <property type="molecule type" value="Genomic_DNA"/>
</dbReference>
<evidence type="ECO:0000256" key="1">
    <source>
        <dbReference type="ARBA" id="ARBA00004167"/>
    </source>
</evidence>
<comment type="similarity">
    <text evidence="2">Belongs to the PC-esterase family. TBL subfamily.</text>
</comment>
<dbReference type="InterPro" id="IPR026057">
    <property type="entry name" value="TBL_C"/>
</dbReference>
<keyword evidence="6" id="KW-0472">Membrane</keyword>
<evidence type="ECO:0000256" key="4">
    <source>
        <dbReference type="ARBA" id="ARBA00022968"/>
    </source>
</evidence>
<dbReference type="Pfam" id="PF14416">
    <property type="entry name" value="PMR5N"/>
    <property type="match status" value="1"/>
</dbReference>
<organism evidence="10 11">
    <name type="scientific">Quercus rubra</name>
    <name type="common">Northern red oak</name>
    <name type="synonym">Quercus borealis</name>
    <dbReference type="NCBI Taxonomy" id="3512"/>
    <lineage>
        <taxon>Eukaryota</taxon>
        <taxon>Viridiplantae</taxon>
        <taxon>Streptophyta</taxon>
        <taxon>Embryophyta</taxon>
        <taxon>Tracheophyta</taxon>
        <taxon>Spermatophyta</taxon>
        <taxon>Magnoliopsida</taxon>
        <taxon>eudicotyledons</taxon>
        <taxon>Gunneridae</taxon>
        <taxon>Pentapetalae</taxon>
        <taxon>rosids</taxon>
        <taxon>fabids</taxon>
        <taxon>Fagales</taxon>
        <taxon>Fagaceae</taxon>
        <taxon>Quercus</taxon>
    </lineage>
</organism>
<dbReference type="AlphaFoldDB" id="A0AAN7EPM1"/>
<evidence type="ECO:0000256" key="3">
    <source>
        <dbReference type="ARBA" id="ARBA00022692"/>
    </source>
</evidence>
<evidence type="ECO:0000313" key="11">
    <source>
        <dbReference type="Proteomes" id="UP001324115"/>
    </source>
</evidence>
<feature type="domain" description="Trichome birefringence-like N-terminal" evidence="9">
    <location>
        <begin position="42"/>
        <end position="94"/>
    </location>
</feature>
<comment type="caution">
    <text evidence="10">The sequence shown here is derived from an EMBL/GenBank/DDBJ whole genome shotgun (WGS) entry which is preliminary data.</text>
</comment>
<dbReference type="InterPro" id="IPR029962">
    <property type="entry name" value="TBL"/>
</dbReference>
<feature type="chain" id="PRO_5042880292" description="Trichome birefringence-like N-terminal domain-containing protein" evidence="7">
    <location>
        <begin position="27"/>
        <end position="318"/>
    </location>
</feature>
<name>A0AAN7EPM1_QUERU</name>
<keyword evidence="5" id="KW-1133">Transmembrane helix</keyword>
<evidence type="ECO:0008006" key="12">
    <source>
        <dbReference type="Google" id="ProtNLM"/>
    </source>
</evidence>
<dbReference type="Proteomes" id="UP001324115">
    <property type="component" value="Unassembled WGS sequence"/>
</dbReference>
<evidence type="ECO:0000256" key="6">
    <source>
        <dbReference type="ARBA" id="ARBA00023136"/>
    </source>
</evidence>
<keyword evidence="7" id="KW-0732">Signal</keyword>